<reference evidence="8 9" key="2">
    <citation type="journal article" date="2010" name="Stand. Genomic Sci.">
        <title>Complete genome sequence of Sebaldella termitidis type strain (NCTC 11300).</title>
        <authorList>
            <person name="Harmon-Smith M."/>
            <person name="Celia L."/>
            <person name="Chertkov O."/>
            <person name="Lapidus A."/>
            <person name="Copeland A."/>
            <person name="Glavina Del Rio T."/>
            <person name="Nolan M."/>
            <person name="Lucas S."/>
            <person name="Tice H."/>
            <person name="Cheng J.F."/>
            <person name="Han C."/>
            <person name="Detter J.C."/>
            <person name="Bruce D."/>
            <person name="Goodwin L."/>
            <person name="Pitluck S."/>
            <person name="Pati A."/>
            <person name="Liolios K."/>
            <person name="Ivanova N."/>
            <person name="Mavromatis K."/>
            <person name="Mikhailova N."/>
            <person name="Chen A."/>
            <person name="Palaniappan K."/>
            <person name="Land M."/>
            <person name="Hauser L."/>
            <person name="Chang Y.J."/>
            <person name="Jeffries C.D."/>
            <person name="Brettin T."/>
            <person name="Goker M."/>
            <person name="Beck B."/>
            <person name="Bristow J."/>
            <person name="Eisen J.A."/>
            <person name="Markowitz V."/>
            <person name="Hugenholtz P."/>
            <person name="Kyrpides N.C."/>
            <person name="Klenk H.P."/>
            <person name="Chen F."/>
        </authorList>
    </citation>
    <scope>NUCLEOTIDE SEQUENCE [LARGE SCALE GENOMIC DNA]</scope>
    <source>
        <strain evidence="9">ATCC 33386 / NCTC 11300</strain>
    </source>
</reference>
<dbReference type="KEGG" id="str:Sterm_1191"/>
<dbReference type="AlphaFoldDB" id="D1AH25"/>
<evidence type="ECO:0000256" key="5">
    <source>
        <dbReference type="ARBA" id="ARBA00023136"/>
    </source>
</evidence>
<feature type="transmembrane region" description="Helical" evidence="6">
    <location>
        <begin position="117"/>
        <end position="134"/>
    </location>
</feature>
<evidence type="ECO:0000256" key="1">
    <source>
        <dbReference type="ARBA" id="ARBA00004651"/>
    </source>
</evidence>
<dbReference type="PANTHER" id="PTHR10010">
    <property type="entry name" value="SOLUTE CARRIER FAMILY 34 SODIUM PHOSPHATE , MEMBER 2-RELATED"/>
    <property type="match status" value="1"/>
</dbReference>
<gene>
    <name evidence="8" type="ordered locus">Sterm_1191</name>
</gene>
<dbReference type="InterPro" id="IPR004633">
    <property type="entry name" value="NaPi_cotrn-rel/YqeW-like"/>
</dbReference>
<feature type="transmembrane region" description="Helical" evidence="6">
    <location>
        <begin position="253"/>
        <end position="274"/>
    </location>
</feature>
<dbReference type="Pfam" id="PF02690">
    <property type="entry name" value="Na_Pi_cotrans"/>
    <property type="match status" value="2"/>
</dbReference>
<evidence type="ECO:0000256" key="2">
    <source>
        <dbReference type="ARBA" id="ARBA00022475"/>
    </source>
</evidence>
<feature type="transmembrane region" description="Helical" evidence="6">
    <location>
        <begin position="216"/>
        <end position="241"/>
    </location>
</feature>
<keyword evidence="3 6" id="KW-0812">Transmembrane</keyword>
<feature type="domain" description="PhoU" evidence="7">
    <location>
        <begin position="360"/>
        <end position="440"/>
    </location>
</feature>
<proteinExistence type="predicted"/>
<dbReference type="GO" id="GO:0044341">
    <property type="term" value="P:sodium-dependent phosphate transport"/>
    <property type="evidence" value="ECO:0007669"/>
    <property type="project" value="InterPro"/>
</dbReference>
<dbReference type="Pfam" id="PF01895">
    <property type="entry name" value="PhoU"/>
    <property type="match status" value="2"/>
</dbReference>
<feature type="transmembrane region" description="Helical" evidence="6">
    <location>
        <begin position="12"/>
        <end position="32"/>
    </location>
</feature>
<dbReference type="NCBIfam" id="NF037997">
    <property type="entry name" value="Na_Pi_symport"/>
    <property type="match status" value="1"/>
</dbReference>
<name>D1AH25_SEBTE</name>
<dbReference type="PANTHER" id="PTHR10010:SF46">
    <property type="entry name" value="SODIUM-DEPENDENT PHOSPHATE TRANSPORT PROTEIN 2B"/>
    <property type="match status" value="1"/>
</dbReference>
<evidence type="ECO:0000256" key="4">
    <source>
        <dbReference type="ARBA" id="ARBA00022989"/>
    </source>
</evidence>
<dbReference type="InterPro" id="IPR026022">
    <property type="entry name" value="PhoU_dom"/>
</dbReference>
<dbReference type="EMBL" id="CP001739">
    <property type="protein sequence ID" value="ACZ08059.1"/>
    <property type="molecule type" value="Genomic_DNA"/>
</dbReference>
<keyword evidence="5 6" id="KW-0472">Membrane</keyword>
<dbReference type="SUPFAM" id="SSF109755">
    <property type="entry name" value="PhoU-like"/>
    <property type="match status" value="1"/>
</dbReference>
<evidence type="ECO:0000313" key="8">
    <source>
        <dbReference type="EMBL" id="ACZ08059.1"/>
    </source>
</evidence>
<feature type="transmembrane region" description="Helical" evidence="6">
    <location>
        <begin position="294"/>
        <end position="314"/>
    </location>
</feature>
<feature type="domain" description="PhoU" evidence="7">
    <location>
        <begin position="464"/>
        <end position="546"/>
    </location>
</feature>
<dbReference type="GO" id="GO:0005886">
    <property type="term" value="C:plasma membrane"/>
    <property type="evidence" value="ECO:0007669"/>
    <property type="project" value="UniProtKB-SubCell"/>
</dbReference>
<accession>D1AH25</accession>
<keyword evidence="9" id="KW-1185">Reference proteome</keyword>
<dbReference type="GO" id="GO:0005436">
    <property type="term" value="F:sodium:phosphate symporter activity"/>
    <property type="evidence" value="ECO:0007669"/>
    <property type="project" value="InterPro"/>
</dbReference>
<evidence type="ECO:0000259" key="7">
    <source>
        <dbReference type="Pfam" id="PF01895"/>
    </source>
</evidence>
<dbReference type="Gene3D" id="1.20.58.220">
    <property type="entry name" value="Phosphate transport system protein phou homolog 2, domain 2"/>
    <property type="match status" value="1"/>
</dbReference>
<keyword evidence="2" id="KW-1003">Cell membrane</keyword>
<dbReference type="Proteomes" id="UP000000845">
    <property type="component" value="Chromosome"/>
</dbReference>
<evidence type="ECO:0000256" key="6">
    <source>
        <dbReference type="SAM" id="Phobius"/>
    </source>
</evidence>
<sequence>MLDGNEGAISPQTLMMLLGGLGIFLFGIKFMGEALKNYAGDKMRDLINKYTDTPVKGVLVGTFSTMLIQSSSGTTALTISLVRAGLMDLRQAIGVIMGANIGTTITAFLIGLKIKDYALPIMFVGAIIYMFAQGNKINSLGQIFFGFGALFFGLDIMSKALEPLAHLPVFAEYMVKLSHNPILGILTGTALTMVVQSSSATIGILQTLYAQHTISFVGAIPVLLGDNIGTTITAVLSALGGATAAKRAATAHVIFNIFGAIVFGVVLFLFQAIIPYEYLVTTLLHLNPEMQLAFTHGLFNFSVTLMLLPFVSLLEKTVKKIIPSKKGDRETKFNEKLLNEELIVQSPVLATEQASKTLLALANLVVEMLEETNTYIKTKNQESAKAVFSLETAVNSIDKKLHNFCIKLSGAVLSSEDTKKLNVIMYSLRDYERIADLAQNTVIKMQNIYATKEKITNEAVGEMAKMLEVCYLAVKDTINMFLQRDLKFGASVNEKEEYIDKLERKAIKNHMNRTREGKCVGSAAVIYVDIISDIERIGDHAVNIVEHYTYKDLVLTPEEEDLDLSKFIIE</sequence>
<dbReference type="eggNOG" id="COG1283">
    <property type="taxonomic scope" value="Bacteria"/>
</dbReference>
<evidence type="ECO:0000256" key="3">
    <source>
        <dbReference type="ARBA" id="ARBA00022692"/>
    </source>
</evidence>
<reference evidence="9" key="1">
    <citation type="submission" date="2009-09" db="EMBL/GenBank/DDBJ databases">
        <title>The complete chromosome of Sebaldella termitidis ATCC 33386.</title>
        <authorList>
            <consortium name="US DOE Joint Genome Institute (JGI-PGF)"/>
            <person name="Lucas S."/>
            <person name="Copeland A."/>
            <person name="Lapidus A."/>
            <person name="Glavina del Rio T."/>
            <person name="Dalin E."/>
            <person name="Tice H."/>
            <person name="Bruce D."/>
            <person name="Goodwin L."/>
            <person name="Pitluck S."/>
            <person name="Kyrpides N."/>
            <person name="Mavromatis K."/>
            <person name="Ivanova N."/>
            <person name="Mikhailova N."/>
            <person name="Sims D."/>
            <person name="Meincke L."/>
            <person name="Brettin T."/>
            <person name="Detter J.C."/>
            <person name="Han C."/>
            <person name="Larimer F."/>
            <person name="Land M."/>
            <person name="Hauser L."/>
            <person name="Markowitz V."/>
            <person name="Cheng J.F."/>
            <person name="Hugenholtz P."/>
            <person name="Woyke T."/>
            <person name="Wu D."/>
            <person name="Eisen J.A."/>
        </authorList>
    </citation>
    <scope>NUCLEOTIDE SEQUENCE [LARGE SCALE GENOMIC DNA]</scope>
    <source>
        <strain evidence="9">ATCC 33386 / NCTC 11300</strain>
    </source>
</reference>
<feature type="transmembrane region" description="Helical" evidence="6">
    <location>
        <begin position="92"/>
        <end position="110"/>
    </location>
</feature>
<feature type="transmembrane region" description="Helical" evidence="6">
    <location>
        <begin position="182"/>
        <end position="204"/>
    </location>
</feature>
<evidence type="ECO:0000313" key="9">
    <source>
        <dbReference type="Proteomes" id="UP000000845"/>
    </source>
</evidence>
<dbReference type="InterPro" id="IPR003841">
    <property type="entry name" value="Na/Pi_transpt"/>
</dbReference>
<dbReference type="NCBIfam" id="TIGR00704">
    <property type="entry name" value="NaPi_cotrn_rel"/>
    <property type="match status" value="1"/>
</dbReference>
<feature type="transmembrane region" description="Helical" evidence="6">
    <location>
        <begin position="140"/>
        <end position="161"/>
    </location>
</feature>
<protein>
    <submittedName>
        <fullName evidence="8">Na/Pi-cotransporter II-related protein</fullName>
    </submittedName>
</protein>
<keyword evidence="4 6" id="KW-1133">Transmembrane helix</keyword>
<dbReference type="InterPro" id="IPR038078">
    <property type="entry name" value="PhoU-like_sf"/>
</dbReference>
<dbReference type="HOGENOM" id="CLU_025623_0_1_0"/>
<dbReference type="STRING" id="526218.Sterm_1191"/>
<dbReference type="RefSeq" id="WP_012860655.1">
    <property type="nucleotide sequence ID" value="NC_013517.1"/>
</dbReference>
<feature type="transmembrane region" description="Helical" evidence="6">
    <location>
        <begin position="53"/>
        <end position="72"/>
    </location>
</feature>
<organism evidence="8 9">
    <name type="scientific">Sebaldella termitidis (strain ATCC 33386 / NCTC 11300)</name>
    <dbReference type="NCBI Taxonomy" id="526218"/>
    <lineage>
        <taxon>Bacteria</taxon>
        <taxon>Fusobacteriati</taxon>
        <taxon>Fusobacteriota</taxon>
        <taxon>Fusobacteriia</taxon>
        <taxon>Fusobacteriales</taxon>
        <taxon>Leptotrichiaceae</taxon>
        <taxon>Sebaldella</taxon>
    </lineage>
</organism>
<comment type="subcellular location">
    <subcellularLocation>
        <location evidence="1">Cell membrane</location>
        <topology evidence="1">Multi-pass membrane protein</topology>
    </subcellularLocation>
</comment>